<proteinExistence type="predicted"/>
<sequence>MTDCSDVVRLFATPIGSARSRDDAALPITQTLYRTGDGRYVLRTCIRLSPEAATAACDVMIYDTEAALREALGADRGGSDDLDRALLAAADFGPGR</sequence>
<comment type="caution">
    <text evidence="1">The sequence shown here is derived from an EMBL/GenBank/DDBJ whole genome shotgun (WGS) entry which is preliminary data.</text>
</comment>
<evidence type="ECO:0000313" key="2">
    <source>
        <dbReference type="Proteomes" id="UP001055167"/>
    </source>
</evidence>
<name>A0ABQ4R118_9HYPH</name>
<dbReference type="Proteomes" id="UP001055167">
    <property type="component" value="Unassembled WGS sequence"/>
</dbReference>
<organism evidence="1 2">
    <name type="scientific">Methylobacterium crusticola</name>
    <dbReference type="NCBI Taxonomy" id="1697972"/>
    <lineage>
        <taxon>Bacteria</taxon>
        <taxon>Pseudomonadati</taxon>
        <taxon>Pseudomonadota</taxon>
        <taxon>Alphaproteobacteria</taxon>
        <taxon>Hyphomicrobiales</taxon>
        <taxon>Methylobacteriaceae</taxon>
        <taxon>Methylobacterium</taxon>
    </lineage>
</organism>
<dbReference type="EMBL" id="BPQH01000013">
    <property type="protein sequence ID" value="GJD51331.1"/>
    <property type="molecule type" value="Genomic_DNA"/>
</dbReference>
<dbReference type="RefSeq" id="WP_162501439.1">
    <property type="nucleotide sequence ID" value="NZ_BPQH01000013.1"/>
</dbReference>
<reference evidence="1" key="2">
    <citation type="submission" date="2021-08" db="EMBL/GenBank/DDBJ databases">
        <authorList>
            <person name="Tani A."/>
            <person name="Ola A."/>
            <person name="Ogura Y."/>
            <person name="Katsura K."/>
            <person name="Hayashi T."/>
        </authorList>
    </citation>
    <scope>NUCLEOTIDE SEQUENCE</scope>
    <source>
        <strain evidence="1">KCTC 52305</strain>
    </source>
</reference>
<evidence type="ECO:0000313" key="1">
    <source>
        <dbReference type="EMBL" id="GJD51331.1"/>
    </source>
</evidence>
<gene>
    <name evidence="1" type="ORF">OPKNFCMD_4085</name>
</gene>
<reference evidence="1" key="1">
    <citation type="journal article" date="2021" name="Front. Microbiol.">
        <title>Comprehensive Comparative Genomics and Phenotyping of Methylobacterium Species.</title>
        <authorList>
            <person name="Alessa O."/>
            <person name="Ogura Y."/>
            <person name="Fujitani Y."/>
            <person name="Takami H."/>
            <person name="Hayashi T."/>
            <person name="Sahin N."/>
            <person name="Tani A."/>
        </authorList>
    </citation>
    <scope>NUCLEOTIDE SEQUENCE</scope>
    <source>
        <strain evidence="1">KCTC 52305</strain>
    </source>
</reference>
<accession>A0ABQ4R118</accession>
<protein>
    <recommendedName>
        <fullName evidence="3">DUF1488 family protein</fullName>
    </recommendedName>
</protein>
<evidence type="ECO:0008006" key="3">
    <source>
        <dbReference type="Google" id="ProtNLM"/>
    </source>
</evidence>
<keyword evidence="2" id="KW-1185">Reference proteome</keyword>